<sequence length="185" mass="20570">MHLDEEKVGLLIVDVQGALARKVDDSQTMICKTVKLIQCCKLLNIPIVVLEQNPDGLGRTVPEIETHVASAPHFKKFTFNAVAGTDQWSSEILANIGEMELSRWLVVGIEAHVCVYQTVTGLLENNHTVEVIRDCISSRESSNAVLAIQNMREQGARISSFEMTLFGLLKSCQHPKFREVLALIK</sequence>
<dbReference type="InterPro" id="IPR050993">
    <property type="entry name" value="Isochorismatase_domain"/>
</dbReference>
<dbReference type="AlphaFoldDB" id="A0A126Q585"/>
<proteinExistence type="predicted"/>
<dbReference type="OrthoDB" id="9796958at2"/>
<feature type="domain" description="Isochorismatase-like" evidence="1">
    <location>
        <begin position="10"/>
        <end position="160"/>
    </location>
</feature>
<evidence type="ECO:0000313" key="3">
    <source>
        <dbReference type="Proteomes" id="UP000063991"/>
    </source>
</evidence>
<reference evidence="2 3" key="1">
    <citation type="submission" date="2015-12" db="EMBL/GenBank/DDBJ databases">
        <authorList>
            <person name="Shamseldin A."/>
            <person name="Moawad H."/>
            <person name="Abd El-Rahim W.M."/>
            <person name="Sadowsky M.J."/>
        </authorList>
    </citation>
    <scope>NUCLEOTIDE SEQUENCE [LARGE SCALE GENOMIC DNA]</scope>
    <source>
        <strain evidence="2 3">D7</strain>
    </source>
</reference>
<dbReference type="Pfam" id="PF00857">
    <property type="entry name" value="Isochorismatase"/>
    <property type="match status" value="1"/>
</dbReference>
<dbReference type="Proteomes" id="UP000063991">
    <property type="component" value="Chromosome"/>
</dbReference>
<accession>A0A126Q585</accession>
<dbReference type="PANTHER" id="PTHR14119">
    <property type="entry name" value="HYDROLASE"/>
    <property type="match status" value="1"/>
</dbReference>
<evidence type="ECO:0000259" key="1">
    <source>
        <dbReference type="Pfam" id="PF00857"/>
    </source>
</evidence>
<organism evidence="2 3">
    <name type="scientific">Alteromonas macleodii</name>
    <name type="common">Pseudoalteromonas macleodii</name>
    <dbReference type="NCBI Taxonomy" id="28108"/>
    <lineage>
        <taxon>Bacteria</taxon>
        <taxon>Pseudomonadati</taxon>
        <taxon>Pseudomonadota</taxon>
        <taxon>Gammaproteobacteria</taxon>
        <taxon>Alteromonadales</taxon>
        <taxon>Alteromonadaceae</taxon>
        <taxon>Alteromonas/Salinimonas group</taxon>
        <taxon>Alteromonas</taxon>
    </lineage>
</organism>
<dbReference type="SUPFAM" id="SSF52499">
    <property type="entry name" value="Isochorismatase-like hydrolases"/>
    <property type="match status" value="1"/>
</dbReference>
<gene>
    <name evidence="2" type="ORF">AVL55_12730</name>
</gene>
<dbReference type="EMBL" id="CP014323">
    <property type="protein sequence ID" value="AMK00423.1"/>
    <property type="molecule type" value="Genomic_DNA"/>
</dbReference>
<dbReference type="Gene3D" id="3.40.50.850">
    <property type="entry name" value="Isochorismatase-like"/>
    <property type="match status" value="1"/>
</dbReference>
<evidence type="ECO:0000313" key="2">
    <source>
        <dbReference type="EMBL" id="AMK00423.1"/>
    </source>
</evidence>
<dbReference type="InterPro" id="IPR000868">
    <property type="entry name" value="Isochorismatase-like_dom"/>
</dbReference>
<protein>
    <submittedName>
        <fullName evidence="2">Isochorismatase</fullName>
    </submittedName>
</protein>
<dbReference type="PANTHER" id="PTHR14119:SF3">
    <property type="entry name" value="ISOCHORISMATASE DOMAIN-CONTAINING PROTEIN 2"/>
    <property type="match status" value="1"/>
</dbReference>
<dbReference type="InterPro" id="IPR036380">
    <property type="entry name" value="Isochorismatase-like_sf"/>
</dbReference>
<name>A0A126Q585_ALTMA</name>